<dbReference type="Pfam" id="PF01968">
    <property type="entry name" value="Hydantoinase_A"/>
    <property type="match status" value="1"/>
</dbReference>
<dbReference type="Proteomes" id="UP001500200">
    <property type="component" value="Unassembled WGS sequence"/>
</dbReference>
<dbReference type="RefSeq" id="WP_345451870.1">
    <property type="nucleotide sequence ID" value="NZ_BAABKK010000030.1"/>
</dbReference>
<comment type="caution">
    <text evidence="4">The sequence shown here is derived from an EMBL/GenBank/DDBJ whole genome shotgun (WGS) entry which is preliminary data.</text>
</comment>
<evidence type="ECO:0000259" key="3">
    <source>
        <dbReference type="Pfam" id="PF19278"/>
    </source>
</evidence>
<accession>A0ABP9SMX5</accession>
<reference evidence="5" key="1">
    <citation type="journal article" date="2019" name="Int. J. Syst. Evol. Microbiol.">
        <title>The Global Catalogue of Microorganisms (GCM) 10K type strain sequencing project: providing services to taxonomists for standard genome sequencing and annotation.</title>
        <authorList>
            <consortium name="The Broad Institute Genomics Platform"/>
            <consortium name="The Broad Institute Genome Sequencing Center for Infectious Disease"/>
            <person name="Wu L."/>
            <person name="Ma J."/>
        </authorList>
    </citation>
    <scope>NUCLEOTIDE SEQUENCE [LARGE SCALE GENOMIC DNA]</scope>
    <source>
        <strain evidence="5">JCM 18514</strain>
    </source>
</reference>
<dbReference type="InterPro" id="IPR002821">
    <property type="entry name" value="Hydantoinase_A"/>
</dbReference>
<evidence type="ECO:0000259" key="2">
    <source>
        <dbReference type="Pfam" id="PF05378"/>
    </source>
</evidence>
<dbReference type="InterPro" id="IPR008040">
    <property type="entry name" value="Hydant_A_N"/>
</dbReference>
<keyword evidence="5" id="KW-1185">Reference proteome</keyword>
<evidence type="ECO:0000313" key="5">
    <source>
        <dbReference type="Proteomes" id="UP001500200"/>
    </source>
</evidence>
<feature type="domain" description="Acetophenone carboxylase-like C-terminal" evidence="3">
    <location>
        <begin position="522"/>
        <end position="682"/>
    </location>
</feature>
<dbReference type="InterPro" id="IPR045079">
    <property type="entry name" value="Oxoprolinase-like"/>
</dbReference>
<name>A0ABP9SMX5_9MICC</name>
<protein>
    <submittedName>
        <fullName evidence="4">Hydantoinase/oxoprolinase family protein</fullName>
    </submittedName>
</protein>
<organism evidence="4 5">
    <name type="scientific">Arthrobacter gyeryongensis</name>
    <dbReference type="NCBI Taxonomy" id="1650592"/>
    <lineage>
        <taxon>Bacteria</taxon>
        <taxon>Bacillati</taxon>
        <taxon>Actinomycetota</taxon>
        <taxon>Actinomycetes</taxon>
        <taxon>Micrococcales</taxon>
        <taxon>Micrococcaceae</taxon>
        <taxon>Arthrobacter</taxon>
    </lineage>
</organism>
<dbReference type="Pfam" id="PF19278">
    <property type="entry name" value="Hydant_A_C"/>
    <property type="match status" value="1"/>
</dbReference>
<evidence type="ECO:0000313" key="4">
    <source>
        <dbReference type="EMBL" id="GAA5199407.1"/>
    </source>
</evidence>
<dbReference type="PANTHER" id="PTHR11365">
    <property type="entry name" value="5-OXOPROLINASE RELATED"/>
    <property type="match status" value="1"/>
</dbReference>
<dbReference type="InterPro" id="IPR043129">
    <property type="entry name" value="ATPase_NBD"/>
</dbReference>
<evidence type="ECO:0000259" key="1">
    <source>
        <dbReference type="Pfam" id="PF01968"/>
    </source>
</evidence>
<dbReference type="SUPFAM" id="SSF53067">
    <property type="entry name" value="Actin-like ATPase domain"/>
    <property type="match status" value="1"/>
</dbReference>
<feature type="domain" description="Hydantoinase A/oxoprolinase" evidence="1">
    <location>
        <begin position="209"/>
        <end position="496"/>
    </location>
</feature>
<proteinExistence type="predicted"/>
<dbReference type="EMBL" id="BAABKK010000030">
    <property type="protein sequence ID" value="GAA5199407.1"/>
    <property type="molecule type" value="Genomic_DNA"/>
</dbReference>
<gene>
    <name evidence="4" type="ORF">GCM10023346_39040</name>
</gene>
<dbReference type="PANTHER" id="PTHR11365:SF23">
    <property type="entry name" value="HYPOTHETICAL 5-OXOPROLINASE (EUROFUNG)-RELATED"/>
    <property type="match status" value="1"/>
</dbReference>
<sequence>MSYQVGVDVGGTFTDFLLVNQATGVKRQHKTSTTPADPSNGILNGLSELAVLEELSEQDFFSQIELIVHGTTVATNAVLTGRGAKTGLITTEGFRDILEMRRGIRSRKHLYDNKYVAPAPLVPRDLRKTVSERVDVDGNVVTPLEVESLRQAVGELVAEGVEAIAVCFVHSYQNAGHEQEARKIIEECAPGVFLSISAEVLPQIRLYPRISTTAMNAYLGPVVQRYMKKIVGRLAERGAHGTLMVMQSNGGITLPATVAHLPASITMSGPAAGPVAALAYVAQRGWADCTVVDMGGTSFDASLVKDGEVQITREGEINRHVISLPTTHVNTIGAGGGSIAWIDDGGMLRVGPQSAGADPGPVAYGKGGEEPTVTDAGVVLGYIDPDYFLGGRVKLRSDLAAAAIANKVAGPLGLTVEEAAAGIYEMVNLEMAAGTKNISVERGYDPREFPMVVAGGAGPVHAGMIAHELEIPVVVIPRLSSVLCAAGMLMADLRHDFVRAFSTRFSQIDLNRAHALITEMSHEGDALLDLEGVAAEDRAVIVSADMRYIGQHHEVIVSFNAGDLDPADPAGPGRVVELFHSRHEQLYGFSAAGADLEMLSLRVAVVGRRPALDLTETATGSGSEAPPKGRRDVYLKSLGRKESVPVYDGQSLPVGQQIVGPAIVEEPTTTVFVPEFFDLELDGSGSYVMTRKNFDASSLLTEGQK</sequence>
<dbReference type="Pfam" id="PF05378">
    <property type="entry name" value="Hydant_A_N"/>
    <property type="match status" value="1"/>
</dbReference>
<dbReference type="InterPro" id="IPR049517">
    <property type="entry name" value="ACX-like_C"/>
</dbReference>
<feature type="domain" description="Hydantoinase/oxoprolinase N-terminal" evidence="2">
    <location>
        <begin position="5"/>
        <end position="187"/>
    </location>
</feature>